<organism evidence="1 2">
    <name type="scientific">Candidatus Falkowbacteria bacterium GW2011_GWA2_39_24</name>
    <dbReference type="NCBI Taxonomy" id="1618634"/>
    <lineage>
        <taxon>Bacteria</taxon>
        <taxon>Candidatus Falkowiibacteriota</taxon>
    </lineage>
</organism>
<protein>
    <recommendedName>
        <fullName evidence="3">DUF3467 domain-containing protein</fullName>
    </recommendedName>
</protein>
<evidence type="ECO:0000313" key="2">
    <source>
        <dbReference type="Proteomes" id="UP000034048"/>
    </source>
</evidence>
<dbReference type="InterPro" id="IPR021857">
    <property type="entry name" value="DUF3467"/>
</dbReference>
<dbReference type="EMBL" id="LBWS01000023">
    <property type="protein sequence ID" value="KKR14614.1"/>
    <property type="molecule type" value="Genomic_DNA"/>
</dbReference>
<gene>
    <name evidence="1" type="ORF">UT42_C0023G0016</name>
</gene>
<dbReference type="AlphaFoldDB" id="A0A0G0NES3"/>
<evidence type="ECO:0000313" key="1">
    <source>
        <dbReference type="EMBL" id="KKR14614.1"/>
    </source>
</evidence>
<sequence length="125" mass="14022">MGASSVLPLNLFSITLIYKIKKILIHINYKTMDNNKQQQIQIADNIPGAEYTNFANISHNQEEFQIMLANVMPPSGKVVAKIITTPGHFKRIVSAMNDNLKKYEEQFGEIKVAANIEGKEIGFKA</sequence>
<name>A0A0G0NES3_9BACT</name>
<proteinExistence type="predicted"/>
<dbReference type="Pfam" id="PF11950">
    <property type="entry name" value="DUF3467"/>
    <property type="match status" value="1"/>
</dbReference>
<accession>A0A0G0NES3</accession>
<evidence type="ECO:0008006" key="3">
    <source>
        <dbReference type="Google" id="ProtNLM"/>
    </source>
</evidence>
<reference evidence="1 2" key="1">
    <citation type="journal article" date="2015" name="Nature">
        <title>rRNA introns, odd ribosomes, and small enigmatic genomes across a large radiation of phyla.</title>
        <authorList>
            <person name="Brown C.T."/>
            <person name="Hug L.A."/>
            <person name="Thomas B.C."/>
            <person name="Sharon I."/>
            <person name="Castelle C.J."/>
            <person name="Singh A."/>
            <person name="Wilkins M.J."/>
            <person name="Williams K.H."/>
            <person name="Banfield J.F."/>
        </authorList>
    </citation>
    <scope>NUCLEOTIDE SEQUENCE [LARGE SCALE GENOMIC DNA]</scope>
</reference>
<dbReference type="Proteomes" id="UP000034048">
    <property type="component" value="Unassembled WGS sequence"/>
</dbReference>
<comment type="caution">
    <text evidence="1">The sequence shown here is derived from an EMBL/GenBank/DDBJ whole genome shotgun (WGS) entry which is preliminary data.</text>
</comment>